<feature type="region of interest" description="Disordered" evidence="1">
    <location>
        <begin position="68"/>
        <end position="121"/>
    </location>
</feature>
<feature type="compositionally biased region" description="Acidic residues" evidence="1">
    <location>
        <begin position="76"/>
        <end position="97"/>
    </location>
</feature>
<evidence type="ECO:0000256" key="1">
    <source>
        <dbReference type="SAM" id="MobiDB-lite"/>
    </source>
</evidence>
<reference evidence="2" key="1">
    <citation type="journal article" date="2020" name="G3 (Bethesda)">
        <title>High-Quality Assemblies for Three Invasive Social Wasps from the &lt;i&gt;Vespula&lt;/i&gt; Genus.</title>
        <authorList>
            <person name="Harrop T.W.R."/>
            <person name="Guhlin J."/>
            <person name="McLaughlin G.M."/>
            <person name="Permina E."/>
            <person name="Stockwell P."/>
            <person name="Gilligan J."/>
            <person name="Le Lec M.F."/>
            <person name="Gruber M.A.M."/>
            <person name="Quinn O."/>
            <person name="Lovegrove M."/>
            <person name="Duncan E.J."/>
            <person name="Remnant E.J."/>
            <person name="Van Eeckhoven J."/>
            <person name="Graham B."/>
            <person name="Knapp R.A."/>
            <person name="Langford K.W."/>
            <person name="Kronenberg Z."/>
            <person name="Press M.O."/>
            <person name="Eacker S.M."/>
            <person name="Wilson-Rankin E.E."/>
            <person name="Purcell J."/>
            <person name="Lester P.J."/>
            <person name="Dearden P.K."/>
        </authorList>
    </citation>
    <scope>NUCLEOTIDE SEQUENCE</scope>
    <source>
        <strain evidence="2">Volc-1</strain>
    </source>
</reference>
<protein>
    <submittedName>
        <fullName evidence="2">Uncharacterized protein</fullName>
    </submittedName>
</protein>
<feature type="compositionally biased region" description="Basic and acidic residues" evidence="1">
    <location>
        <begin position="98"/>
        <end position="109"/>
    </location>
</feature>
<dbReference type="EMBL" id="JACSDY010000021">
    <property type="protein sequence ID" value="KAF7394445.1"/>
    <property type="molecule type" value="Genomic_DNA"/>
</dbReference>
<organism evidence="2 3">
    <name type="scientific">Vespula pensylvanica</name>
    <name type="common">Western yellow jacket</name>
    <name type="synonym">Wasp</name>
    <dbReference type="NCBI Taxonomy" id="30213"/>
    <lineage>
        <taxon>Eukaryota</taxon>
        <taxon>Metazoa</taxon>
        <taxon>Ecdysozoa</taxon>
        <taxon>Arthropoda</taxon>
        <taxon>Hexapoda</taxon>
        <taxon>Insecta</taxon>
        <taxon>Pterygota</taxon>
        <taxon>Neoptera</taxon>
        <taxon>Endopterygota</taxon>
        <taxon>Hymenoptera</taxon>
        <taxon>Apocrita</taxon>
        <taxon>Aculeata</taxon>
        <taxon>Vespoidea</taxon>
        <taxon>Vespidae</taxon>
        <taxon>Vespinae</taxon>
        <taxon>Vespula</taxon>
    </lineage>
</organism>
<comment type="caution">
    <text evidence="2">The sequence shown here is derived from an EMBL/GenBank/DDBJ whole genome shotgun (WGS) entry which is preliminary data.</text>
</comment>
<dbReference type="AlphaFoldDB" id="A0A834N3H1"/>
<accession>A0A834N3H1</accession>
<proteinExistence type="predicted"/>
<keyword evidence="3" id="KW-1185">Reference proteome</keyword>
<evidence type="ECO:0000313" key="3">
    <source>
        <dbReference type="Proteomes" id="UP000600918"/>
    </source>
</evidence>
<feature type="region of interest" description="Disordered" evidence="1">
    <location>
        <begin position="1"/>
        <end position="20"/>
    </location>
</feature>
<feature type="compositionally biased region" description="Basic and acidic residues" evidence="1">
    <location>
        <begin position="1"/>
        <end position="19"/>
    </location>
</feature>
<dbReference type="Proteomes" id="UP000600918">
    <property type="component" value="Unassembled WGS sequence"/>
</dbReference>
<gene>
    <name evidence="2" type="ORF">H0235_017040</name>
</gene>
<evidence type="ECO:0000313" key="2">
    <source>
        <dbReference type="EMBL" id="KAF7394445.1"/>
    </source>
</evidence>
<sequence>MKNEEENKKEGAIAEQERGKARKWTLALPALLLVTLNEVHWELSVGRSKSKNSEVELVREVGTSRSLETIDRSIDSPDDDDDDDDDNKEEEKEVDDGSEIRKNKPRERLLGVSSVVSNDRR</sequence>
<name>A0A834N3H1_VESPE</name>